<protein>
    <submittedName>
        <fullName evidence="2">Uncharacterized protein</fullName>
    </submittedName>
</protein>
<evidence type="ECO:0000313" key="2">
    <source>
        <dbReference type="EMBL" id="KAJ8526513.1"/>
    </source>
</evidence>
<feature type="region of interest" description="Disordered" evidence="1">
    <location>
        <begin position="47"/>
        <end position="68"/>
    </location>
</feature>
<name>A0A9Q1L250_9SOLA</name>
<reference evidence="3" key="1">
    <citation type="journal article" date="2023" name="Proc. Natl. Acad. Sci. U.S.A.">
        <title>Genomic and structural basis for evolution of tropane alkaloid biosynthesis.</title>
        <authorList>
            <person name="Wanga Y.-J."/>
            <person name="Taina T."/>
            <person name="Yua J.-Y."/>
            <person name="Lia J."/>
            <person name="Xua B."/>
            <person name="Chenc J."/>
            <person name="D'Auriad J.C."/>
            <person name="Huanga J.-P."/>
            <person name="Huanga S.-X."/>
        </authorList>
    </citation>
    <scope>NUCLEOTIDE SEQUENCE [LARGE SCALE GENOMIC DNA]</scope>
    <source>
        <strain evidence="3">cv. KIB-2019</strain>
    </source>
</reference>
<evidence type="ECO:0000256" key="1">
    <source>
        <dbReference type="SAM" id="MobiDB-lite"/>
    </source>
</evidence>
<evidence type="ECO:0000313" key="3">
    <source>
        <dbReference type="Proteomes" id="UP001152561"/>
    </source>
</evidence>
<gene>
    <name evidence="2" type="ORF">K7X08_028990</name>
</gene>
<dbReference type="Proteomes" id="UP001152561">
    <property type="component" value="Unassembled WGS sequence"/>
</dbReference>
<accession>A0A9Q1L250</accession>
<feature type="region of interest" description="Disordered" evidence="1">
    <location>
        <begin position="102"/>
        <end position="183"/>
    </location>
</feature>
<comment type="caution">
    <text evidence="2">The sequence shown here is derived from an EMBL/GenBank/DDBJ whole genome shotgun (WGS) entry which is preliminary data.</text>
</comment>
<feature type="compositionally biased region" description="Polar residues" evidence="1">
    <location>
        <begin position="151"/>
        <end position="161"/>
    </location>
</feature>
<dbReference type="AlphaFoldDB" id="A0A9Q1L250"/>
<sequence>MYPGVNQGCNKEEGSLEQVNVQHKFDLVDIIEENEHSGINQHNGEVGITKENEGNNAEQGQHKSKLSIEEKRRGIMLRHEILQTFRGINMCNKLMTLQKDDQEQTSKEIDTGADEVVKNTADNADQTDKSDDLKTSKGIDDDIIYIMDGNVDQTNKSSGLQDSKEVNEDVADRAEKSEDVQVL</sequence>
<feature type="compositionally biased region" description="Basic and acidic residues" evidence="1">
    <location>
        <begin position="126"/>
        <end position="140"/>
    </location>
</feature>
<keyword evidence="3" id="KW-1185">Reference proteome</keyword>
<proteinExistence type="predicted"/>
<feature type="compositionally biased region" description="Basic and acidic residues" evidence="1">
    <location>
        <begin position="162"/>
        <end position="183"/>
    </location>
</feature>
<dbReference type="EMBL" id="JAJAGQ010000024">
    <property type="protein sequence ID" value="KAJ8526513.1"/>
    <property type="molecule type" value="Genomic_DNA"/>
</dbReference>
<organism evidence="2 3">
    <name type="scientific">Anisodus acutangulus</name>
    <dbReference type="NCBI Taxonomy" id="402998"/>
    <lineage>
        <taxon>Eukaryota</taxon>
        <taxon>Viridiplantae</taxon>
        <taxon>Streptophyta</taxon>
        <taxon>Embryophyta</taxon>
        <taxon>Tracheophyta</taxon>
        <taxon>Spermatophyta</taxon>
        <taxon>Magnoliopsida</taxon>
        <taxon>eudicotyledons</taxon>
        <taxon>Gunneridae</taxon>
        <taxon>Pentapetalae</taxon>
        <taxon>asterids</taxon>
        <taxon>lamiids</taxon>
        <taxon>Solanales</taxon>
        <taxon>Solanaceae</taxon>
        <taxon>Solanoideae</taxon>
        <taxon>Hyoscyameae</taxon>
        <taxon>Anisodus</taxon>
    </lineage>
</organism>